<keyword evidence="2" id="KW-1185">Reference proteome</keyword>
<accession>A0A2P9AF49</accession>
<evidence type="ECO:0000313" key="2">
    <source>
        <dbReference type="Proteomes" id="UP000245698"/>
    </source>
</evidence>
<evidence type="ECO:0008006" key="3">
    <source>
        <dbReference type="Google" id="ProtNLM"/>
    </source>
</evidence>
<organism evidence="1 2">
    <name type="scientific">Mesorhizobium delmotii</name>
    <dbReference type="NCBI Taxonomy" id="1631247"/>
    <lineage>
        <taxon>Bacteria</taxon>
        <taxon>Pseudomonadati</taxon>
        <taxon>Pseudomonadota</taxon>
        <taxon>Alphaproteobacteria</taxon>
        <taxon>Hyphomicrobiales</taxon>
        <taxon>Phyllobacteriaceae</taxon>
        <taxon>Mesorhizobium</taxon>
    </lineage>
</organism>
<dbReference type="AlphaFoldDB" id="A0A2P9AF49"/>
<gene>
    <name evidence="1" type="ORF">BQ8482_111676</name>
</gene>
<dbReference type="Proteomes" id="UP000245698">
    <property type="component" value="Unassembled WGS sequence"/>
</dbReference>
<name>A0A2P9AF49_9HYPH</name>
<dbReference type="Gene3D" id="3.40.50.2000">
    <property type="entry name" value="Glycogen Phosphorylase B"/>
    <property type="match status" value="1"/>
</dbReference>
<evidence type="ECO:0000313" key="1">
    <source>
        <dbReference type="EMBL" id="SJM29746.1"/>
    </source>
</evidence>
<reference evidence="2" key="1">
    <citation type="submission" date="2016-12" db="EMBL/GenBank/DDBJ databases">
        <authorList>
            <person name="Brunel B."/>
        </authorList>
    </citation>
    <scope>NUCLEOTIDE SEQUENCE [LARGE SCALE GENOMIC DNA]</scope>
</reference>
<proteinExistence type="predicted"/>
<sequence length="113" mass="12461">MIFETRCIAIRGAAAATKPSHFEAWSTTVEEAKSLGTPMLLSDIPLHREQAPESLFFAPDSAEALAQRLLEAGQRPRLARDSVAVLQGRQQMRRRDYAAALLALFENVRGVTP</sequence>
<dbReference type="EMBL" id="FUIG01000013">
    <property type="protein sequence ID" value="SJM29746.1"/>
    <property type="molecule type" value="Genomic_DNA"/>
</dbReference>
<dbReference type="SUPFAM" id="SSF53756">
    <property type="entry name" value="UDP-Glycosyltransferase/glycogen phosphorylase"/>
    <property type="match status" value="1"/>
</dbReference>
<dbReference type="RefSeq" id="WP_123147153.1">
    <property type="nucleotide sequence ID" value="NZ_FUIG01000013.1"/>
</dbReference>
<protein>
    <recommendedName>
        <fullName evidence="3">Glycosyltransferase</fullName>
    </recommendedName>
</protein>